<name>A0A4R0K188_9ACTN</name>
<evidence type="ECO:0000313" key="2">
    <source>
        <dbReference type="EMBL" id="TCC48555.1"/>
    </source>
</evidence>
<gene>
    <name evidence="2" type="ORF">E0H73_42870</name>
</gene>
<organism evidence="2 3">
    <name type="scientific">Kribbella pittospori</name>
    <dbReference type="NCBI Taxonomy" id="722689"/>
    <lineage>
        <taxon>Bacteria</taxon>
        <taxon>Bacillati</taxon>
        <taxon>Actinomycetota</taxon>
        <taxon>Actinomycetes</taxon>
        <taxon>Propionibacteriales</taxon>
        <taxon>Kribbellaceae</taxon>
        <taxon>Kribbella</taxon>
    </lineage>
</organism>
<sequence>MDNLQYALDGAWRVLLASLLFGAVLPVIFAVGVWSFAWGSGGEAEVSHGRPHPVGKLLAGVCFLVVLLGVVLGIAIIAATGFGKEISFDHGYPTVVTKEG</sequence>
<comment type="caution">
    <text evidence="2">The sequence shown here is derived from an EMBL/GenBank/DDBJ whole genome shotgun (WGS) entry which is preliminary data.</text>
</comment>
<keyword evidence="3" id="KW-1185">Reference proteome</keyword>
<feature type="transmembrane region" description="Helical" evidence="1">
    <location>
        <begin position="12"/>
        <end position="37"/>
    </location>
</feature>
<proteinExistence type="predicted"/>
<evidence type="ECO:0000313" key="3">
    <source>
        <dbReference type="Proteomes" id="UP000291144"/>
    </source>
</evidence>
<keyword evidence="1" id="KW-1133">Transmembrane helix</keyword>
<keyword evidence="1" id="KW-0472">Membrane</keyword>
<protein>
    <submittedName>
        <fullName evidence="2">Uncharacterized protein</fullName>
    </submittedName>
</protein>
<feature type="transmembrane region" description="Helical" evidence="1">
    <location>
        <begin position="57"/>
        <end position="82"/>
    </location>
</feature>
<dbReference type="OrthoDB" id="3177419at2"/>
<keyword evidence="1" id="KW-0812">Transmembrane</keyword>
<reference evidence="2 3" key="1">
    <citation type="submission" date="2019-02" db="EMBL/GenBank/DDBJ databases">
        <title>Kribbella capetownensis sp. nov. and Kribbella speibonae sp. nov., isolated from soil.</title>
        <authorList>
            <person name="Curtis S.M."/>
            <person name="Norton I."/>
            <person name="Everest G.J."/>
            <person name="Meyers P.R."/>
        </authorList>
    </citation>
    <scope>NUCLEOTIDE SEQUENCE [LARGE SCALE GENOMIC DNA]</scope>
    <source>
        <strain evidence="2 3">NRRL B-24813</strain>
    </source>
</reference>
<evidence type="ECO:0000256" key="1">
    <source>
        <dbReference type="SAM" id="Phobius"/>
    </source>
</evidence>
<dbReference type="AlphaFoldDB" id="A0A4R0K188"/>
<dbReference type="Proteomes" id="UP000291144">
    <property type="component" value="Unassembled WGS sequence"/>
</dbReference>
<accession>A0A4R0K188</accession>
<dbReference type="EMBL" id="SJKB01000028">
    <property type="protein sequence ID" value="TCC48555.1"/>
    <property type="molecule type" value="Genomic_DNA"/>
</dbReference>